<dbReference type="GO" id="GO:0005344">
    <property type="term" value="F:oxygen carrier activity"/>
    <property type="evidence" value="ECO:0007669"/>
    <property type="project" value="UniProtKB-KW"/>
</dbReference>
<proteinExistence type="inferred from homology"/>
<dbReference type="GO" id="GO:0046210">
    <property type="term" value="P:nitric oxide catabolic process"/>
    <property type="evidence" value="ECO:0007669"/>
    <property type="project" value="TreeGrafter"/>
</dbReference>
<dbReference type="GO" id="GO:0071949">
    <property type="term" value="F:FAD binding"/>
    <property type="evidence" value="ECO:0007669"/>
    <property type="project" value="TreeGrafter"/>
</dbReference>
<dbReference type="CDD" id="cd01040">
    <property type="entry name" value="Mb-like"/>
    <property type="match status" value="1"/>
</dbReference>
<accession>L1ISR4</accession>
<dbReference type="PANTHER" id="PTHR43396:SF3">
    <property type="entry name" value="FLAVOHEMOPROTEIN"/>
    <property type="match status" value="1"/>
</dbReference>
<dbReference type="InterPro" id="IPR044399">
    <property type="entry name" value="Mb-like_M"/>
</dbReference>
<dbReference type="HOGENOM" id="CLU_003827_13_3_1"/>
<reference evidence="6 8" key="1">
    <citation type="journal article" date="2012" name="Nature">
        <title>Algal genomes reveal evolutionary mosaicism and the fate of nucleomorphs.</title>
        <authorList>
            <consortium name="DOE Joint Genome Institute"/>
            <person name="Curtis B.A."/>
            <person name="Tanifuji G."/>
            <person name="Burki F."/>
            <person name="Gruber A."/>
            <person name="Irimia M."/>
            <person name="Maruyama S."/>
            <person name="Arias M.C."/>
            <person name="Ball S.G."/>
            <person name="Gile G.H."/>
            <person name="Hirakawa Y."/>
            <person name="Hopkins J.F."/>
            <person name="Kuo A."/>
            <person name="Rensing S.A."/>
            <person name="Schmutz J."/>
            <person name="Symeonidi A."/>
            <person name="Elias M."/>
            <person name="Eveleigh R.J."/>
            <person name="Herman E.K."/>
            <person name="Klute M.J."/>
            <person name="Nakayama T."/>
            <person name="Obornik M."/>
            <person name="Reyes-Prieto A."/>
            <person name="Armbrust E.V."/>
            <person name="Aves S.J."/>
            <person name="Beiko R.G."/>
            <person name="Coutinho P."/>
            <person name="Dacks J.B."/>
            <person name="Durnford D.G."/>
            <person name="Fast N.M."/>
            <person name="Green B.R."/>
            <person name="Grisdale C.J."/>
            <person name="Hempel F."/>
            <person name="Henrissat B."/>
            <person name="Hoppner M.P."/>
            <person name="Ishida K."/>
            <person name="Kim E."/>
            <person name="Koreny L."/>
            <person name="Kroth P.G."/>
            <person name="Liu Y."/>
            <person name="Malik S.B."/>
            <person name="Maier U.G."/>
            <person name="McRose D."/>
            <person name="Mock T."/>
            <person name="Neilson J.A."/>
            <person name="Onodera N.T."/>
            <person name="Poole A.M."/>
            <person name="Pritham E.J."/>
            <person name="Richards T.A."/>
            <person name="Rocap G."/>
            <person name="Roy S.W."/>
            <person name="Sarai C."/>
            <person name="Schaack S."/>
            <person name="Shirato S."/>
            <person name="Slamovits C.H."/>
            <person name="Spencer D.F."/>
            <person name="Suzuki S."/>
            <person name="Worden A.Z."/>
            <person name="Zauner S."/>
            <person name="Barry K."/>
            <person name="Bell C."/>
            <person name="Bharti A.K."/>
            <person name="Crow J.A."/>
            <person name="Grimwood J."/>
            <person name="Kramer R."/>
            <person name="Lindquist E."/>
            <person name="Lucas S."/>
            <person name="Salamov A."/>
            <person name="McFadden G.I."/>
            <person name="Lane C.E."/>
            <person name="Keeling P.J."/>
            <person name="Gray M.W."/>
            <person name="Grigoriev I.V."/>
            <person name="Archibald J.M."/>
        </authorList>
    </citation>
    <scope>NUCLEOTIDE SEQUENCE</scope>
    <source>
        <strain evidence="6 8">CCMP2712</strain>
    </source>
</reference>
<dbReference type="SUPFAM" id="SSF46458">
    <property type="entry name" value="Globin-like"/>
    <property type="match status" value="1"/>
</dbReference>
<dbReference type="GO" id="GO:0046872">
    <property type="term" value="F:metal ion binding"/>
    <property type="evidence" value="ECO:0007669"/>
    <property type="project" value="UniProtKB-KW"/>
</dbReference>
<keyword evidence="3" id="KW-0408">Iron</keyword>
<dbReference type="GO" id="GO:0071500">
    <property type="term" value="P:cellular response to nitrosative stress"/>
    <property type="evidence" value="ECO:0007669"/>
    <property type="project" value="TreeGrafter"/>
</dbReference>
<dbReference type="Proteomes" id="UP000011087">
    <property type="component" value="Unassembled WGS sequence"/>
</dbReference>
<dbReference type="PANTHER" id="PTHR43396">
    <property type="entry name" value="FLAVOHEMOPROTEIN"/>
    <property type="match status" value="1"/>
</dbReference>
<dbReference type="KEGG" id="gtt:GUITHDRAFT_55510"/>
<evidence type="ECO:0000256" key="3">
    <source>
        <dbReference type="ARBA" id="ARBA00023004"/>
    </source>
</evidence>
<reference evidence="7" key="3">
    <citation type="submission" date="2015-06" db="UniProtKB">
        <authorList>
            <consortium name="EnsemblProtists"/>
        </authorList>
    </citation>
    <scope>IDENTIFICATION</scope>
</reference>
<comment type="similarity">
    <text evidence="4">Belongs to the globin family.</text>
</comment>
<gene>
    <name evidence="6" type="ORF">GUITHDRAFT_55510</name>
</gene>
<feature type="non-terminal residue" evidence="6">
    <location>
        <position position="122"/>
    </location>
</feature>
<dbReference type="EMBL" id="JH993042">
    <property type="protein sequence ID" value="EKX39152.1"/>
    <property type="molecule type" value="Genomic_DNA"/>
</dbReference>
<evidence type="ECO:0000313" key="6">
    <source>
        <dbReference type="EMBL" id="EKX39152.1"/>
    </source>
</evidence>
<evidence type="ECO:0000256" key="1">
    <source>
        <dbReference type="ARBA" id="ARBA00022617"/>
    </source>
</evidence>
<dbReference type="OrthoDB" id="436496at2759"/>
<evidence type="ECO:0000313" key="8">
    <source>
        <dbReference type="Proteomes" id="UP000011087"/>
    </source>
</evidence>
<organism evidence="6">
    <name type="scientific">Guillardia theta (strain CCMP2712)</name>
    <name type="common">Cryptophyte</name>
    <dbReference type="NCBI Taxonomy" id="905079"/>
    <lineage>
        <taxon>Eukaryota</taxon>
        <taxon>Cryptophyceae</taxon>
        <taxon>Pyrenomonadales</taxon>
        <taxon>Geminigeraceae</taxon>
        <taxon>Guillardia</taxon>
    </lineage>
</organism>
<dbReference type="GO" id="GO:0020037">
    <property type="term" value="F:heme binding"/>
    <property type="evidence" value="ECO:0007669"/>
    <property type="project" value="InterPro"/>
</dbReference>
<dbReference type="Gene3D" id="1.10.490.10">
    <property type="entry name" value="Globins"/>
    <property type="match status" value="1"/>
</dbReference>
<keyword evidence="4" id="KW-0813">Transport</keyword>
<dbReference type="EnsemblProtists" id="EKX39152">
    <property type="protein sequence ID" value="EKX39152"/>
    <property type="gene ID" value="GUITHDRAFT_55510"/>
</dbReference>
<evidence type="ECO:0000259" key="5">
    <source>
        <dbReference type="PROSITE" id="PS01033"/>
    </source>
</evidence>
<sequence length="122" mass="14012">AHLGEMVYDHLFKLAPNVTSLFTKSREYMAIKMGDMLCMLVSFADDPDNMKQQVSWLGLRHVNYKVRPHHIPLMGPVFMTVLAEASGEYWTEEMEKCWGIVFNMVCENMSEAIQDGEDYALS</sequence>
<dbReference type="InterPro" id="IPR012292">
    <property type="entry name" value="Globin/Proto"/>
</dbReference>
<dbReference type="Pfam" id="PF00042">
    <property type="entry name" value="Globin"/>
    <property type="match status" value="1"/>
</dbReference>
<dbReference type="GO" id="GO:0019825">
    <property type="term" value="F:oxygen binding"/>
    <property type="evidence" value="ECO:0007669"/>
    <property type="project" value="InterPro"/>
</dbReference>
<keyword evidence="2" id="KW-0479">Metal-binding</keyword>
<name>L1ISR4_GUITC</name>
<dbReference type="AlphaFoldDB" id="L1ISR4"/>
<dbReference type="PaxDb" id="55529-EKX39152"/>
<reference evidence="8" key="2">
    <citation type="submission" date="2012-11" db="EMBL/GenBank/DDBJ databases">
        <authorList>
            <person name="Kuo A."/>
            <person name="Curtis B.A."/>
            <person name="Tanifuji G."/>
            <person name="Burki F."/>
            <person name="Gruber A."/>
            <person name="Irimia M."/>
            <person name="Maruyama S."/>
            <person name="Arias M.C."/>
            <person name="Ball S.G."/>
            <person name="Gile G.H."/>
            <person name="Hirakawa Y."/>
            <person name="Hopkins J.F."/>
            <person name="Rensing S.A."/>
            <person name="Schmutz J."/>
            <person name="Symeonidi A."/>
            <person name="Elias M."/>
            <person name="Eveleigh R.J."/>
            <person name="Herman E.K."/>
            <person name="Klute M.J."/>
            <person name="Nakayama T."/>
            <person name="Obornik M."/>
            <person name="Reyes-Prieto A."/>
            <person name="Armbrust E.V."/>
            <person name="Aves S.J."/>
            <person name="Beiko R.G."/>
            <person name="Coutinho P."/>
            <person name="Dacks J.B."/>
            <person name="Durnford D.G."/>
            <person name="Fast N.M."/>
            <person name="Green B.R."/>
            <person name="Grisdale C."/>
            <person name="Hempe F."/>
            <person name="Henrissat B."/>
            <person name="Hoppner M.P."/>
            <person name="Ishida K.-I."/>
            <person name="Kim E."/>
            <person name="Koreny L."/>
            <person name="Kroth P.G."/>
            <person name="Liu Y."/>
            <person name="Malik S.-B."/>
            <person name="Maier U.G."/>
            <person name="McRose D."/>
            <person name="Mock T."/>
            <person name="Neilson J.A."/>
            <person name="Onodera N.T."/>
            <person name="Poole A.M."/>
            <person name="Pritham E.J."/>
            <person name="Richards T.A."/>
            <person name="Rocap G."/>
            <person name="Roy S.W."/>
            <person name="Sarai C."/>
            <person name="Schaack S."/>
            <person name="Shirato S."/>
            <person name="Slamovits C.H."/>
            <person name="Spencer D.F."/>
            <person name="Suzuki S."/>
            <person name="Worden A.Z."/>
            <person name="Zauner S."/>
            <person name="Barry K."/>
            <person name="Bell C."/>
            <person name="Bharti A.K."/>
            <person name="Crow J.A."/>
            <person name="Grimwood J."/>
            <person name="Kramer R."/>
            <person name="Lindquist E."/>
            <person name="Lucas S."/>
            <person name="Salamov A."/>
            <person name="McFadden G.I."/>
            <person name="Lane C.E."/>
            <person name="Keeling P.J."/>
            <person name="Gray M.W."/>
            <person name="Grigoriev I.V."/>
            <person name="Archibald J.M."/>
        </authorList>
    </citation>
    <scope>NUCLEOTIDE SEQUENCE</scope>
    <source>
        <strain evidence="8">CCMP2712</strain>
    </source>
</reference>
<protein>
    <recommendedName>
        <fullName evidence="5">Globin domain-containing protein</fullName>
    </recommendedName>
</protein>
<evidence type="ECO:0000313" key="7">
    <source>
        <dbReference type="EnsemblProtists" id="EKX39152"/>
    </source>
</evidence>
<dbReference type="PROSITE" id="PS01033">
    <property type="entry name" value="GLOBIN"/>
    <property type="match status" value="1"/>
</dbReference>
<dbReference type="GO" id="GO:0008941">
    <property type="term" value="F:nitric oxide dioxygenase NAD(P)H activity"/>
    <property type="evidence" value="ECO:0007669"/>
    <property type="project" value="TreeGrafter"/>
</dbReference>
<feature type="domain" description="Globin" evidence="5">
    <location>
        <begin position="1"/>
        <end position="114"/>
    </location>
</feature>
<dbReference type="InterPro" id="IPR000971">
    <property type="entry name" value="Globin"/>
</dbReference>
<dbReference type="RefSeq" id="XP_005826132.1">
    <property type="nucleotide sequence ID" value="XM_005826075.1"/>
</dbReference>
<dbReference type="InterPro" id="IPR009050">
    <property type="entry name" value="Globin-like_sf"/>
</dbReference>
<evidence type="ECO:0000256" key="4">
    <source>
        <dbReference type="RuleBase" id="RU000356"/>
    </source>
</evidence>
<dbReference type="GeneID" id="17295847"/>
<keyword evidence="4" id="KW-0561">Oxygen transport</keyword>
<keyword evidence="1 4" id="KW-0349">Heme</keyword>
<evidence type="ECO:0000256" key="2">
    <source>
        <dbReference type="ARBA" id="ARBA00022723"/>
    </source>
</evidence>
<feature type="non-terminal residue" evidence="6">
    <location>
        <position position="1"/>
    </location>
</feature>
<keyword evidence="8" id="KW-1185">Reference proteome</keyword>